<sequence length="195" mass="20567">MLLAATPVGARNQDEPVANRAPDAEDVAMTPITDLNLAKDEIPSVLLAAQADPYASTGVRTCKDIAAAIAPLDAALGPDMDVVAGENDRISPGSVAKSVVASFIPFRGILRELTGAAEHQRDFQAAIYAGAVRRGYLKGLGQQKGCAYPARPAFARVKVNGRKAEDAKPVEQPNGEPATFVSQPVVQDVPGRRRR</sequence>
<dbReference type="Proteomes" id="UP001142648">
    <property type="component" value="Unassembled WGS sequence"/>
</dbReference>
<dbReference type="AlphaFoldDB" id="A0A9X2W1C9"/>
<reference evidence="2" key="1">
    <citation type="submission" date="2022-09" db="EMBL/GenBank/DDBJ databases">
        <title>The genome sequence of Tsuneonella sp. YG55.</title>
        <authorList>
            <person name="Liu Y."/>
        </authorList>
    </citation>
    <scope>NUCLEOTIDE SEQUENCE</scope>
    <source>
        <strain evidence="2">YG55</strain>
    </source>
</reference>
<proteinExistence type="predicted"/>
<name>A0A9X2W1C9_9SPHN</name>
<accession>A0A9X2W1C9</accession>
<feature type="region of interest" description="Disordered" evidence="1">
    <location>
        <begin position="160"/>
        <end position="195"/>
    </location>
</feature>
<keyword evidence="3" id="KW-1185">Reference proteome</keyword>
<evidence type="ECO:0000313" key="2">
    <source>
        <dbReference type="EMBL" id="MCT2558206.1"/>
    </source>
</evidence>
<protein>
    <submittedName>
        <fullName evidence="2">Uncharacterized protein</fullName>
    </submittedName>
</protein>
<evidence type="ECO:0000313" key="3">
    <source>
        <dbReference type="Proteomes" id="UP001142648"/>
    </source>
</evidence>
<organism evidence="2 3">
    <name type="scientific">Tsuneonella litorea</name>
    <dbReference type="NCBI Taxonomy" id="2976475"/>
    <lineage>
        <taxon>Bacteria</taxon>
        <taxon>Pseudomonadati</taxon>
        <taxon>Pseudomonadota</taxon>
        <taxon>Alphaproteobacteria</taxon>
        <taxon>Sphingomonadales</taxon>
        <taxon>Erythrobacteraceae</taxon>
        <taxon>Tsuneonella</taxon>
    </lineage>
</organism>
<evidence type="ECO:0000256" key="1">
    <source>
        <dbReference type="SAM" id="MobiDB-lite"/>
    </source>
</evidence>
<dbReference type="EMBL" id="JAOAMV010000002">
    <property type="protein sequence ID" value="MCT2558206.1"/>
    <property type="molecule type" value="Genomic_DNA"/>
</dbReference>
<comment type="caution">
    <text evidence="2">The sequence shown here is derived from an EMBL/GenBank/DDBJ whole genome shotgun (WGS) entry which is preliminary data.</text>
</comment>
<gene>
    <name evidence="2" type="ORF">N0B51_04360</name>
</gene>
<dbReference type="RefSeq" id="WP_259961011.1">
    <property type="nucleotide sequence ID" value="NZ_JAOAMV010000002.1"/>
</dbReference>